<reference evidence="2 3" key="1">
    <citation type="journal article" date="2019" name="Nat. Ecol. Evol.">
        <title>Megaphylogeny resolves global patterns of mushroom evolution.</title>
        <authorList>
            <person name="Varga T."/>
            <person name="Krizsan K."/>
            <person name="Foldi C."/>
            <person name="Dima B."/>
            <person name="Sanchez-Garcia M."/>
            <person name="Sanchez-Ramirez S."/>
            <person name="Szollosi G.J."/>
            <person name="Szarkandi J.G."/>
            <person name="Papp V."/>
            <person name="Albert L."/>
            <person name="Andreopoulos W."/>
            <person name="Angelini C."/>
            <person name="Antonin V."/>
            <person name="Barry K.W."/>
            <person name="Bougher N.L."/>
            <person name="Buchanan P."/>
            <person name="Buyck B."/>
            <person name="Bense V."/>
            <person name="Catcheside P."/>
            <person name="Chovatia M."/>
            <person name="Cooper J."/>
            <person name="Damon W."/>
            <person name="Desjardin D."/>
            <person name="Finy P."/>
            <person name="Geml J."/>
            <person name="Haridas S."/>
            <person name="Hughes K."/>
            <person name="Justo A."/>
            <person name="Karasinski D."/>
            <person name="Kautmanova I."/>
            <person name="Kiss B."/>
            <person name="Kocsube S."/>
            <person name="Kotiranta H."/>
            <person name="LaButti K.M."/>
            <person name="Lechner B.E."/>
            <person name="Liimatainen K."/>
            <person name="Lipzen A."/>
            <person name="Lukacs Z."/>
            <person name="Mihaltcheva S."/>
            <person name="Morgado L.N."/>
            <person name="Niskanen T."/>
            <person name="Noordeloos M.E."/>
            <person name="Ohm R.A."/>
            <person name="Ortiz-Santana B."/>
            <person name="Ovrebo C."/>
            <person name="Racz N."/>
            <person name="Riley R."/>
            <person name="Savchenko A."/>
            <person name="Shiryaev A."/>
            <person name="Soop K."/>
            <person name="Spirin V."/>
            <person name="Szebenyi C."/>
            <person name="Tomsovsky M."/>
            <person name="Tulloss R.E."/>
            <person name="Uehling J."/>
            <person name="Grigoriev I.V."/>
            <person name="Vagvolgyi C."/>
            <person name="Papp T."/>
            <person name="Martin F.M."/>
            <person name="Miettinen O."/>
            <person name="Hibbett D.S."/>
            <person name="Nagy L.G."/>
        </authorList>
    </citation>
    <scope>NUCLEOTIDE SEQUENCE [LARGE SCALE GENOMIC DNA]</scope>
    <source>
        <strain evidence="2 3">CBS 121175</strain>
    </source>
</reference>
<dbReference type="OrthoDB" id="3103202at2759"/>
<feature type="compositionally biased region" description="Pro residues" evidence="1">
    <location>
        <begin position="153"/>
        <end position="167"/>
    </location>
</feature>
<keyword evidence="3" id="KW-1185">Reference proteome</keyword>
<evidence type="ECO:0000256" key="1">
    <source>
        <dbReference type="SAM" id="MobiDB-lite"/>
    </source>
</evidence>
<feature type="region of interest" description="Disordered" evidence="1">
    <location>
        <begin position="146"/>
        <end position="167"/>
    </location>
</feature>
<proteinExistence type="predicted"/>
<protein>
    <submittedName>
        <fullName evidence="2">Uncharacterized protein</fullName>
    </submittedName>
</protein>
<evidence type="ECO:0000313" key="3">
    <source>
        <dbReference type="Proteomes" id="UP000307440"/>
    </source>
</evidence>
<dbReference type="EMBL" id="ML210336">
    <property type="protein sequence ID" value="TFK19543.1"/>
    <property type="molecule type" value="Genomic_DNA"/>
</dbReference>
<feature type="region of interest" description="Disordered" evidence="1">
    <location>
        <begin position="1"/>
        <end position="82"/>
    </location>
</feature>
<dbReference type="Proteomes" id="UP000307440">
    <property type="component" value="Unassembled WGS sequence"/>
</dbReference>
<feature type="non-terminal residue" evidence="2">
    <location>
        <position position="167"/>
    </location>
</feature>
<organism evidence="2 3">
    <name type="scientific">Coprinopsis marcescibilis</name>
    <name type="common">Agaric fungus</name>
    <name type="synonym">Psathyrella marcescibilis</name>
    <dbReference type="NCBI Taxonomy" id="230819"/>
    <lineage>
        <taxon>Eukaryota</taxon>
        <taxon>Fungi</taxon>
        <taxon>Dikarya</taxon>
        <taxon>Basidiomycota</taxon>
        <taxon>Agaricomycotina</taxon>
        <taxon>Agaricomycetes</taxon>
        <taxon>Agaricomycetidae</taxon>
        <taxon>Agaricales</taxon>
        <taxon>Agaricineae</taxon>
        <taxon>Psathyrellaceae</taxon>
        <taxon>Coprinopsis</taxon>
    </lineage>
</organism>
<feature type="compositionally biased region" description="Basic and acidic residues" evidence="1">
    <location>
        <begin position="49"/>
        <end position="62"/>
    </location>
</feature>
<accession>A0A5C3KIA2</accession>
<gene>
    <name evidence="2" type="ORF">FA15DRAFT_659832</name>
</gene>
<evidence type="ECO:0000313" key="2">
    <source>
        <dbReference type="EMBL" id="TFK19543.1"/>
    </source>
</evidence>
<sequence>MLCKPDPVRFGTQKSRARRNRAATFSPTISDPPHRILTFSRETPPSTPQRDRAAARLRERNSRVLGSPEFRRTPDGTLHGNRHGFPVVEPIVFDFRNNVPLPQLRQDHGPANADDPFGQNAVPLVGFPTREGHVLRLTQGIAGRLAAAETAAPAPPGQPLPPPPDLN</sequence>
<dbReference type="AlphaFoldDB" id="A0A5C3KIA2"/>
<name>A0A5C3KIA2_COPMA</name>